<name>A0A8T3B899_DENNO</name>
<reference evidence="1" key="1">
    <citation type="journal article" date="2022" name="Front. Genet.">
        <title>Chromosome-Scale Assembly of the Dendrobium nobile Genome Provides Insights Into the Molecular Mechanism of the Biosynthesis of the Medicinal Active Ingredient of Dendrobium.</title>
        <authorList>
            <person name="Xu Q."/>
            <person name="Niu S.-C."/>
            <person name="Li K.-L."/>
            <person name="Zheng P.-J."/>
            <person name="Zhang X.-J."/>
            <person name="Jia Y."/>
            <person name="Liu Y."/>
            <person name="Niu Y.-X."/>
            <person name="Yu L.-H."/>
            <person name="Chen D.-F."/>
            <person name="Zhang G.-Q."/>
        </authorList>
    </citation>
    <scope>NUCLEOTIDE SEQUENCE</scope>
    <source>
        <tissue evidence="1">Leaf</tissue>
    </source>
</reference>
<evidence type="ECO:0000313" key="1">
    <source>
        <dbReference type="EMBL" id="KAI0507663.1"/>
    </source>
</evidence>
<gene>
    <name evidence="1" type="ORF">KFK09_013790</name>
</gene>
<dbReference type="AlphaFoldDB" id="A0A8T3B899"/>
<sequence>MRHICSTERYRAKYRAGGNVAYSDWSQNDVWRLLCHYTYIVISYIKGEYIKQKTISSQRKRMASVHSSNIISLQLE</sequence>
<comment type="caution">
    <text evidence="1">The sequence shown here is derived from an EMBL/GenBank/DDBJ whole genome shotgun (WGS) entry which is preliminary data.</text>
</comment>
<keyword evidence="2" id="KW-1185">Reference proteome</keyword>
<organism evidence="1 2">
    <name type="scientific">Dendrobium nobile</name>
    <name type="common">Orchid</name>
    <dbReference type="NCBI Taxonomy" id="94219"/>
    <lineage>
        <taxon>Eukaryota</taxon>
        <taxon>Viridiplantae</taxon>
        <taxon>Streptophyta</taxon>
        <taxon>Embryophyta</taxon>
        <taxon>Tracheophyta</taxon>
        <taxon>Spermatophyta</taxon>
        <taxon>Magnoliopsida</taxon>
        <taxon>Liliopsida</taxon>
        <taxon>Asparagales</taxon>
        <taxon>Orchidaceae</taxon>
        <taxon>Epidendroideae</taxon>
        <taxon>Malaxideae</taxon>
        <taxon>Dendrobiinae</taxon>
        <taxon>Dendrobium</taxon>
    </lineage>
</organism>
<dbReference type="EMBL" id="JAGYWB010000010">
    <property type="protein sequence ID" value="KAI0507663.1"/>
    <property type="molecule type" value="Genomic_DNA"/>
</dbReference>
<proteinExistence type="predicted"/>
<dbReference type="SMR" id="A0A8T3B899"/>
<protein>
    <submittedName>
        <fullName evidence="1">Uncharacterized protein</fullName>
    </submittedName>
</protein>
<accession>A0A8T3B899</accession>
<evidence type="ECO:0000313" key="2">
    <source>
        <dbReference type="Proteomes" id="UP000829196"/>
    </source>
</evidence>
<dbReference type="Proteomes" id="UP000829196">
    <property type="component" value="Unassembled WGS sequence"/>
</dbReference>